<evidence type="ECO:0000313" key="8">
    <source>
        <dbReference type="Proteomes" id="UP001410795"/>
    </source>
</evidence>
<evidence type="ECO:0000256" key="5">
    <source>
        <dbReference type="ARBA" id="ARBA00023136"/>
    </source>
</evidence>
<evidence type="ECO:0000256" key="3">
    <source>
        <dbReference type="ARBA" id="ARBA00022692"/>
    </source>
</evidence>
<dbReference type="RefSeq" id="WP_221856280.1">
    <property type="nucleotide sequence ID" value="NZ_BAAAYV010000020.1"/>
</dbReference>
<protein>
    <recommendedName>
        <fullName evidence="9">Flagellar protein</fullName>
    </recommendedName>
</protein>
<evidence type="ECO:0000256" key="1">
    <source>
        <dbReference type="ARBA" id="ARBA00004236"/>
    </source>
</evidence>
<keyword evidence="5" id="KW-0472">Membrane</keyword>
<gene>
    <name evidence="7" type="ORF">GCM10022202_30250</name>
</gene>
<evidence type="ECO:0000313" key="7">
    <source>
        <dbReference type="EMBL" id="GAA3666026.1"/>
    </source>
</evidence>
<keyword evidence="8" id="KW-1185">Reference proteome</keyword>
<sequence length="152" mass="16460">MLGLLWFLQRRIARGTTGRTARGRREERISVLSRRGLGGKAQLVVVEIEGTRYVLGVTEHGISVVDRARAPQRIGEPGAGSTPAADVVSEFERLLAEAADADSPAKTGPDEAEPALRRDRRSARPGGADPLRGSILSPETWRQTAAALRTRR</sequence>
<dbReference type="EMBL" id="BAAAYV010000020">
    <property type="protein sequence ID" value="GAA3666026.1"/>
    <property type="molecule type" value="Genomic_DNA"/>
</dbReference>
<comment type="caution">
    <text evidence="7">The sequence shown here is derived from an EMBL/GenBank/DDBJ whole genome shotgun (WGS) entry which is preliminary data.</text>
</comment>
<dbReference type="InterPro" id="IPR022781">
    <property type="entry name" value="Flagellar_biosynth_FliO"/>
</dbReference>
<keyword evidence="2" id="KW-1003">Cell membrane</keyword>
<keyword evidence="4" id="KW-1133">Transmembrane helix</keyword>
<dbReference type="Proteomes" id="UP001410795">
    <property type="component" value="Unassembled WGS sequence"/>
</dbReference>
<evidence type="ECO:0000256" key="2">
    <source>
        <dbReference type="ARBA" id="ARBA00022475"/>
    </source>
</evidence>
<evidence type="ECO:0000256" key="4">
    <source>
        <dbReference type="ARBA" id="ARBA00022989"/>
    </source>
</evidence>
<accession>A0ABP7BSM2</accession>
<name>A0ABP7BSM2_9MICO</name>
<dbReference type="Pfam" id="PF04347">
    <property type="entry name" value="FliO"/>
    <property type="match status" value="1"/>
</dbReference>
<organism evidence="7 8">
    <name type="scientific">Microbacterium marinilacus</name>
    <dbReference type="NCBI Taxonomy" id="415209"/>
    <lineage>
        <taxon>Bacteria</taxon>
        <taxon>Bacillati</taxon>
        <taxon>Actinomycetota</taxon>
        <taxon>Actinomycetes</taxon>
        <taxon>Micrococcales</taxon>
        <taxon>Microbacteriaceae</taxon>
        <taxon>Microbacterium</taxon>
    </lineage>
</organism>
<evidence type="ECO:0000256" key="6">
    <source>
        <dbReference type="SAM" id="MobiDB-lite"/>
    </source>
</evidence>
<reference evidence="8" key="1">
    <citation type="journal article" date="2019" name="Int. J. Syst. Evol. Microbiol.">
        <title>The Global Catalogue of Microorganisms (GCM) 10K type strain sequencing project: providing services to taxonomists for standard genome sequencing and annotation.</title>
        <authorList>
            <consortium name="The Broad Institute Genomics Platform"/>
            <consortium name="The Broad Institute Genome Sequencing Center for Infectious Disease"/>
            <person name="Wu L."/>
            <person name="Ma J."/>
        </authorList>
    </citation>
    <scope>NUCLEOTIDE SEQUENCE [LARGE SCALE GENOMIC DNA]</scope>
    <source>
        <strain evidence="8">JCM 16546</strain>
    </source>
</reference>
<evidence type="ECO:0008006" key="9">
    <source>
        <dbReference type="Google" id="ProtNLM"/>
    </source>
</evidence>
<feature type="region of interest" description="Disordered" evidence="6">
    <location>
        <begin position="98"/>
        <end position="152"/>
    </location>
</feature>
<comment type="subcellular location">
    <subcellularLocation>
        <location evidence="1">Cell membrane</location>
    </subcellularLocation>
</comment>
<proteinExistence type="predicted"/>
<keyword evidence="3" id="KW-0812">Transmembrane</keyword>